<evidence type="ECO:0000313" key="3">
    <source>
        <dbReference type="EMBL" id="GLS63835.1"/>
    </source>
</evidence>
<feature type="region of interest" description="Disordered" evidence="1">
    <location>
        <begin position="40"/>
        <end position="63"/>
    </location>
</feature>
<keyword evidence="5" id="KW-1185">Reference proteome</keyword>
<dbReference type="Proteomes" id="UP000321960">
    <property type="component" value="Unassembled WGS sequence"/>
</dbReference>
<dbReference type="EMBL" id="BJZU01000239">
    <property type="protein sequence ID" value="GEP08031.1"/>
    <property type="molecule type" value="Genomic_DNA"/>
</dbReference>
<accession>A0A512JDL5</accession>
<sequence length="128" mass="13857">MLTPNLTPNFNLATRLHALASAFDALSHATRDVAAALETEVQADAPRPSSAAAEPKRSLPSLDDLRHVKAKNVSWQQLIRGGRADLGFKVEELRKSDKSHARRVARDANVTIAELVQVLEAAGIAIEE</sequence>
<evidence type="ECO:0000256" key="1">
    <source>
        <dbReference type="SAM" id="MobiDB-lite"/>
    </source>
</evidence>
<proteinExistence type="predicted"/>
<dbReference type="AlphaFoldDB" id="A0A512JDL5"/>
<gene>
    <name evidence="3" type="ORF">GCM10007888_22160</name>
    <name evidence="2" type="ORF">MOX02_60690</name>
</gene>
<dbReference type="RefSeq" id="WP_147029407.1">
    <property type="nucleotide sequence ID" value="NZ_BJZU01000239.1"/>
</dbReference>
<reference evidence="2 4" key="3">
    <citation type="submission" date="2019-07" db="EMBL/GenBank/DDBJ databases">
        <title>Whole genome shotgun sequence of Methylobacterium oxalidis NBRC 107715.</title>
        <authorList>
            <person name="Hosoyama A."/>
            <person name="Uohara A."/>
            <person name="Ohji S."/>
            <person name="Ichikawa N."/>
        </authorList>
    </citation>
    <scope>NUCLEOTIDE SEQUENCE [LARGE SCALE GENOMIC DNA]</scope>
    <source>
        <strain evidence="2 4">NBRC 107715</strain>
    </source>
</reference>
<reference evidence="5" key="2">
    <citation type="journal article" date="2019" name="Int. J. Syst. Evol. Microbiol.">
        <title>The Global Catalogue of Microorganisms (GCM) 10K type strain sequencing project: providing services to taxonomists for standard genome sequencing and annotation.</title>
        <authorList>
            <consortium name="The Broad Institute Genomics Platform"/>
            <consortium name="The Broad Institute Genome Sequencing Center for Infectious Disease"/>
            <person name="Wu L."/>
            <person name="Ma J."/>
        </authorList>
    </citation>
    <scope>NUCLEOTIDE SEQUENCE [LARGE SCALE GENOMIC DNA]</scope>
    <source>
        <strain evidence="5">NBRC 107715</strain>
    </source>
</reference>
<reference evidence="3" key="1">
    <citation type="journal article" date="2014" name="Int. J. Syst. Evol. Microbiol.">
        <title>Complete genome of a new Firmicutes species belonging to the dominant human colonic microbiota ('Ruminococcus bicirculans') reveals two chromosomes and a selective capacity to utilize plant glucans.</title>
        <authorList>
            <consortium name="NISC Comparative Sequencing Program"/>
            <person name="Wegmann U."/>
            <person name="Louis P."/>
            <person name="Goesmann A."/>
            <person name="Henrissat B."/>
            <person name="Duncan S.H."/>
            <person name="Flint H.J."/>
        </authorList>
    </citation>
    <scope>NUCLEOTIDE SEQUENCE</scope>
    <source>
        <strain evidence="3">NBRC 107715</strain>
    </source>
</reference>
<name>A0A512JDL5_9HYPH</name>
<evidence type="ECO:0000313" key="2">
    <source>
        <dbReference type="EMBL" id="GEP08031.1"/>
    </source>
</evidence>
<dbReference type="Proteomes" id="UP001156856">
    <property type="component" value="Unassembled WGS sequence"/>
</dbReference>
<comment type="caution">
    <text evidence="2">The sequence shown here is derived from an EMBL/GenBank/DDBJ whole genome shotgun (WGS) entry which is preliminary data.</text>
</comment>
<evidence type="ECO:0000313" key="5">
    <source>
        <dbReference type="Proteomes" id="UP001156856"/>
    </source>
</evidence>
<dbReference type="EMBL" id="BSPK01000029">
    <property type="protein sequence ID" value="GLS63835.1"/>
    <property type="molecule type" value="Genomic_DNA"/>
</dbReference>
<evidence type="ECO:0000313" key="4">
    <source>
        <dbReference type="Proteomes" id="UP000321960"/>
    </source>
</evidence>
<protein>
    <submittedName>
        <fullName evidence="2">Uncharacterized protein</fullName>
    </submittedName>
</protein>
<organism evidence="2 4">
    <name type="scientific">Methylobacterium oxalidis</name>
    <dbReference type="NCBI Taxonomy" id="944322"/>
    <lineage>
        <taxon>Bacteria</taxon>
        <taxon>Pseudomonadati</taxon>
        <taxon>Pseudomonadota</taxon>
        <taxon>Alphaproteobacteria</taxon>
        <taxon>Hyphomicrobiales</taxon>
        <taxon>Methylobacteriaceae</taxon>
        <taxon>Methylobacterium</taxon>
    </lineage>
</organism>
<reference evidence="3" key="4">
    <citation type="submission" date="2023-01" db="EMBL/GenBank/DDBJ databases">
        <title>Draft genome sequence of Methylobacterium oxalidis strain NBRC 107715.</title>
        <authorList>
            <person name="Sun Q."/>
            <person name="Mori K."/>
        </authorList>
    </citation>
    <scope>NUCLEOTIDE SEQUENCE</scope>
    <source>
        <strain evidence="3">NBRC 107715</strain>
    </source>
</reference>